<proteinExistence type="predicted"/>
<gene>
    <name evidence="1" type="ORF">Slati_4604800</name>
</gene>
<name>A0AAW2S1W7_9LAMI</name>
<dbReference type="EMBL" id="JACGWN010000174">
    <property type="protein sequence ID" value="KAL0386399.1"/>
    <property type="molecule type" value="Genomic_DNA"/>
</dbReference>
<protein>
    <submittedName>
        <fullName evidence="1">Uncharacterized protein</fullName>
    </submittedName>
</protein>
<reference evidence="1" key="2">
    <citation type="journal article" date="2024" name="Plant">
        <title>Genomic evolution and insights into agronomic trait innovations of Sesamum species.</title>
        <authorList>
            <person name="Miao H."/>
            <person name="Wang L."/>
            <person name="Qu L."/>
            <person name="Liu H."/>
            <person name="Sun Y."/>
            <person name="Le M."/>
            <person name="Wang Q."/>
            <person name="Wei S."/>
            <person name="Zheng Y."/>
            <person name="Lin W."/>
            <person name="Duan Y."/>
            <person name="Cao H."/>
            <person name="Xiong S."/>
            <person name="Wang X."/>
            <person name="Wei L."/>
            <person name="Li C."/>
            <person name="Ma Q."/>
            <person name="Ju M."/>
            <person name="Zhao R."/>
            <person name="Li G."/>
            <person name="Mu C."/>
            <person name="Tian Q."/>
            <person name="Mei H."/>
            <person name="Zhang T."/>
            <person name="Gao T."/>
            <person name="Zhang H."/>
        </authorList>
    </citation>
    <scope>NUCLEOTIDE SEQUENCE</scope>
    <source>
        <strain evidence="1">KEN1</strain>
    </source>
</reference>
<sequence length="59" mass="6565">MKELIYIIDRVIRTGCIHVYGVGITSSTHRLAAFLPLTCTSWVGREPYIPTTGEGWKGV</sequence>
<accession>A0AAW2S1W7</accession>
<organism evidence="1">
    <name type="scientific">Sesamum latifolium</name>
    <dbReference type="NCBI Taxonomy" id="2727402"/>
    <lineage>
        <taxon>Eukaryota</taxon>
        <taxon>Viridiplantae</taxon>
        <taxon>Streptophyta</taxon>
        <taxon>Embryophyta</taxon>
        <taxon>Tracheophyta</taxon>
        <taxon>Spermatophyta</taxon>
        <taxon>Magnoliopsida</taxon>
        <taxon>eudicotyledons</taxon>
        <taxon>Gunneridae</taxon>
        <taxon>Pentapetalae</taxon>
        <taxon>asterids</taxon>
        <taxon>lamiids</taxon>
        <taxon>Lamiales</taxon>
        <taxon>Pedaliaceae</taxon>
        <taxon>Sesamum</taxon>
    </lineage>
</organism>
<comment type="caution">
    <text evidence="1">The sequence shown here is derived from an EMBL/GenBank/DDBJ whole genome shotgun (WGS) entry which is preliminary data.</text>
</comment>
<evidence type="ECO:0000313" key="1">
    <source>
        <dbReference type="EMBL" id="KAL0386399.1"/>
    </source>
</evidence>
<reference evidence="1" key="1">
    <citation type="submission" date="2020-06" db="EMBL/GenBank/DDBJ databases">
        <authorList>
            <person name="Li T."/>
            <person name="Hu X."/>
            <person name="Zhang T."/>
            <person name="Song X."/>
            <person name="Zhang H."/>
            <person name="Dai N."/>
            <person name="Sheng W."/>
            <person name="Hou X."/>
            <person name="Wei L."/>
        </authorList>
    </citation>
    <scope>NUCLEOTIDE SEQUENCE</scope>
    <source>
        <strain evidence="1">KEN1</strain>
        <tissue evidence="1">Leaf</tissue>
    </source>
</reference>
<dbReference type="AlphaFoldDB" id="A0AAW2S1W7"/>